<name>A0A165SYB6_9APHY</name>
<dbReference type="Pfam" id="PF00411">
    <property type="entry name" value="Ribosomal_S11"/>
    <property type="match status" value="1"/>
</dbReference>
<dbReference type="Gene3D" id="3.30.420.80">
    <property type="entry name" value="Ribosomal protein S11"/>
    <property type="match status" value="1"/>
</dbReference>
<proteinExistence type="inferred from homology"/>
<keyword evidence="5" id="KW-1185">Reference proteome</keyword>
<sequence>LHCKAARYNTILSATRPDGHIIRTVSAGALGFKGVNRRSYEAAYQCAMATFKALERAMEVEAEPRWQLYLKGFGQGRDAVQKAVLSAEGEMLRRKLVKVVDRTPIKIGGTRAMKQKR</sequence>
<dbReference type="GO" id="GO:0005840">
    <property type="term" value="C:ribosome"/>
    <property type="evidence" value="ECO:0007669"/>
    <property type="project" value="UniProtKB-KW"/>
</dbReference>
<dbReference type="SUPFAM" id="SSF53137">
    <property type="entry name" value="Translational machinery components"/>
    <property type="match status" value="1"/>
</dbReference>
<evidence type="ECO:0000256" key="1">
    <source>
        <dbReference type="ARBA" id="ARBA00006194"/>
    </source>
</evidence>
<keyword evidence="3" id="KW-0687">Ribonucleoprotein</keyword>
<evidence type="ECO:0000313" key="4">
    <source>
        <dbReference type="EMBL" id="KZT72664.1"/>
    </source>
</evidence>
<feature type="non-terminal residue" evidence="4">
    <location>
        <position position="117"/>
    </location>
</feature>
<reference evidence="4 5" key="1">
    <citation type="journal article" date="2016" name="Mol. Biol. Evol.">
        <title>Comparative Genomics of Early-Diverging Mushroom-Forming Fungi Provides Insights into the Origins of Lignocellulose Decay Capabilities.</title>
        <authorList>
            <person name="Nagy L.G."/>
            <person name="Riley R."/>
            <person name="Tritt A."/>
            <person name="Adam C."/>
            <person name="Daum C."/>
            <person name="Floudas D."/>
            <person name="Sun H."/>
            <person name="Yadav J.S."/>
            <person name="Pangilinan J."/>
            <person name="Larsson K.H."/>
            <person name="Matsuura K."/>
            <person name="Barry K."/>
            <person name="Labutti K."/>
            <person name="Kuo R."/>
            <person name="Ohm R.A."/>
            <person name="Bhattacharya S.S."/>
            <person name="Shirouzu T."/>
            <person name="Yoshinaga Y."/>
            <person name="Martin F.M."/>
            <person name="Grigoriev I.V."/>
            <person name="Hibbett D.S."/>
        </authorList>
    </citation>
    <scope>NUCLEOTIDE SEQUENCE [LARGE SCALE GENOMIC DNA]</scope>
    <source>
        <strain evidence="4 5">L-15889</strain>
    </source>
</reference>
<gene>
    <name evidence="4" type="ORF">DAEQUDRAFT_637919</name>
</gene>
<dbReference type="GO" id="GO:0006412">
    <property type="term" value="P:translation"/>
    <property type="evidence" value="ECO:0007669"/>
    <property type="project" value="InterPro"/>
</dbReference>
<dbReference type="EMBL" id="KV429040">
    <property type="protein sequence ID" value="KZT72664.1"/>
    <property type="molecule type" value="Genomic_DNA"/>
</dbReference>
<protein>
    <submittedName>
        <fullName evidence="4">Translational machinery component</fullName>
    </submittedName>
</protein>
<keyword evidence="2" id="KW-0689">Ribosomal protein</keyword>
<dbReference type="AlphaFoldDB" id="A0A165SYB6"/>
<evidence type="ECO:0000313" key="5">
    <source>
        <dbReference type="Proteomes" id="UP000076727"/>
    </source>
</evidence>
<dbReference type="InterPro" id="IPR036967">
    <property type="entry name" value="Ribosomal_uS11_sf"/>
</dbReference>
<dbReference type="GO" id="GO:1990904">
    <property type="term" value="C:ribonucleoprotein complex"/>
    <property type="evidence" value="ECO:0007669"/>
    <property type="project" value="UniProtKB-KW"/>
</dbReference>
<accession>A0A165SYB6</accession>
<comment type="similarity">
    <text evidence="1">Belongs to the universal ribosomal protein uS11 family.</text>
</comment>
<dbReference type="PIRSF" id="PIRSF002131">
    <property type="entry name" value="Ribosomal_S11"/>
    <property type="match status" value="1"/>
</dbReference>
<evidence type="ECO:0000256" key="2">
    <source>
        <dbReference type="ARBA" id="ARBA00022980"/>
    </source>
</evidence>
<dbReference type="InterPro" id="IPR001971">
    <property type="entry name" value="Ribosomal_uS11"/>
</dbReference>
<dbReference type="GO" id="GO:0003735">
    <property type="term" value="F:structural constituent of ribosome"/>
    <property type="evidence" value="ECO:0007669"/>
    <property type="project" value="InterPro"/>
</dbReference>
<dbReference type="STRING" id="1314783.A0A165SYB6"/>
<dbReference type="OrthoDB" id="1654884at2759"/>
<dbReference type="Proteomes" id="UP000076727">
    <property type="component" value="Unassembled WGS sequence"/>
</dbReference>
<feature type="non-terminal residue" evidence="4">
    <location>
        <position position="1"/>
    </location>
</feature>
<organism evidence="4 5">
    <name type="scientific">Daedalea quercina L-15889</name>
    <dbReference type="NCBI Taxonomy" id="1314783"/>
    <lineage>
        <taxon>Eukaryota</taxon>
        <taxon>Fungi</taxon>
        <taxon>Dikarya</taxon>
        <taxon>Basidiomycota</taxon>
        <taxon>Agaricomycotina</taxon>
        <taxon>Agaricomycetes</taxon>
        <taxon>Polyporales</taxon>
        <taxon>Fomitopsis</taxon>
    </lineage>
</organism>
<evidence type="ECO:0000256" key="3">
    <source>
        <dbReference type="ARBA" id="ARBA00023274"/>
    </source>
</evidence>